<dbReference type="AlphaFoldDB" id="A0AAV8UET5"/>
<dbReference type="GO" id="GO:0046872">
    <property type="term" value="F:metal ion binding"/>
    <property type="evidence" value="ECO:0007669"/>
    <property type="project" value="UniProtKB-KW"/>
</dbReference>
<keyword evidence="9" id="KW-1185">Reference proteome</keyword>
<dbReference type="Gene3D" id="3.30.1120.10">
    <property type="match status" value="1"/>
</dbReference>
<dbReference type="InterPro" id="IPR000601">
    <property type="entry name" value="PKD_dom"/>
</dbReference>
<dbReference type="Gene3D" id="2.60.40.10">
    <property type="entry name" value="Immunoglobulins"/>
    <property type="match status" value="1"/>
</dbReference>
<evidence type="ECO:0000256" key="4">
    <source>
        <dbReference type="ARBA" id="ARBA00022837"/>
    </source>
</evidence>
<dbReference type="EMBL" id="JAMWBK010000012">
    <property type="protein sequence ID" value="KAJ8900995.1"/>
    <property type="molecule type" value="Genomic_DNA"/>
</dbReference>
<dbReference type="SUPFAM" id="SSF53649">
    <property type="entry name" value="Alkaline phosphatase-like"/>
    <property type="match status" value="1"/>
</dbReference>
<name>A0AAV8UET5_9RHOD</name>
<dbReference type="Pfam" id="PF00801">
    <property type="entry name" value="PKD"/>
    <property type="match status" value="1"/>
</dbReference>
<dbReference type="InterPro" id="IPR050738">
    <property type="entry name" value="Sulfatase"/>
</dbReference>
<feature type="domain" description="Sulfatase N-terminal" evidence="7">
    <location>
        <begin position="26"/>
        <end position="336"/>
    </location>
</feature>
<keyword evidence="5" id="KW-0732">Signal</keyword>
<feature type="chain" id="PRO_5043809967" description="Sulfatase N-terminal domain-containing protein" evidence="5">
    <location>
        <begin position="23"/>
        <end position="556"/>
    </location>
</feature>
<dbReference type="PANTHER" id="PTHR42693:SF33">
    <property type="entry name" value="ARYLSULFATASE"/>
    <property type="match status" value="1"/>
</dbReference>
<keyword evidence="2" id="KW-0479">Metal-binding</keyword>
<protein>
    <recommendedName>
        <fullName evidence="10">Sulfatase N-terminal domain-containing protein</fullName>
    </recommendedName>
</protein>
<dbReference type="Gene3D" id="3.40.720.10">
    <property type="entry name" value="Alkaline Phosphatase, subunit A"/>
    <property type="match status" value="1"/>
</dbReference>
<evidence type="ECO:0000256" key="1">
    <source>
        <dbReference type="ARBA" id="ARBA00008779"/>
    </source>
</evidence>
<dbReference type="PANTHER" id="PTHR42693">
    <property type="entry name" value="ARYLSULFATASE FAMILY MEMBER"/>
    <property type="match status" value="1"/>
</dbReference>
<evidence type="ECO:0008006" key="10">
    <source>
        <dbReference type="Google" id="ProtNLM"/>
    </source>
</evidence>
<gene>
    <name evidence="8" type="ORF">NDN08_004857</name>
</gene>
<sequence>MVFFSFLFYCAVWIGVWGLVASLPQPNVILILVDDLGYKDLGIQGSEDVKSPNIDKLATDGVRFTDGYAPHHFCGPSRSGLLSGIGPFRYGASLNAPKSYWDKTIGLPLDLEIMPETVKKAGYRTYCIGKWHLGHTAGHHPKNRGFDKFFGFLKGSWNYKVSKMYDPQLKDYDYIYREFNKVNNISYVTDDFTDAALAYINNAKRKKQPFFMYLSYNAPHGPFLTLKEDLDPNVPEDRRTHVAMIKSLDRGVGKIRNYLIEQGMEKDTVFFFSNDNGGHKKGAINDPLNNYKGSYREGGMRVPWFMTWPGTIAQGQVVSKIVSHLDIYPTLESLAQVPAEHRNPDLEGKNILPYIKFVGQDAPEKNGEIHPYLAFGGPHKDGTDRGMIRSGMWKLIVNNATESRIQLYNLMDDIGESTNIANEHPNRVESMLRTWNTWNVRNVPPSYPKTREPSPLRLELSVVGDVRETTTGSPVSFEASGTHKDGGVIKYLWEAFIPSQVDKALFRDVWRGGVESTSREESSITITFKDPGSYTVRVNVETERWVEWEDVEINVT</sequence>
<evidence type="ECO:0000259" key="6">
    <source>
        <dbReference type="Pfam" id="PF00801"/>
    </source>
</evidence>
<comment type="similarity">
    <text evidence="1">Belongs to the sulfatase family.</text>
</comment>
<evidence type="ECO:0000256" key="2">
    <source>
        <dbReference type="ARBA" id="ARBA00022723"/>
    </source>
</evidence>
<proteinExistence type="inferred from homology"/>
<feature type="domain" description="PKD" evidence="6">
    <location>
        <begin position="470"/>
        <end position="543"/>
    </location>
</feature>
<evidence type="ECO:0000259" key="7">
    <source>
        <dbReference type="Pfam" id="PF00884"/>
    </source>
</evidence>
<dbReference type="GO" id="GO:0004065">
    <property type="term" value="F:arylsulfatase activity"/>
    <property type="evidence" value="ECO:0007669"/>
    <property type="project" value="TreeGrafter"/>
</dbReference>
<dbReference type="InterPro" id="IPR000917">
    <property type="entry name" value="Sulfatase_N"/>
</dbReference>
<evidence type="ECO:0000256" key="3">
    <source>
        <dbReference type="ARBA" id="ARBA00022801"/>
    </source>
</evidence>
<evidence type="ECO:0000256" key="5">
    <source>
        <dbReference type="SAM" id="SignalP"/>
    </source>
</evidence>
<feature type="signal peptide" evidence="5">
    <location>
        <begin position="1"/>
        <end position="22"/>
    </location>
</feature>
<keyword evidence="4" id="KW-0106">Calcium</keyword>
<dbReference type="Pfam" id="PF00884">
    <property type="entry name" value="Sulfatase"/>
    <property type="match status" value="1"/>
</dbReference>
<dbReference type="InterPro" id="IPR013783">
    <property type="entry name" value="Ig-like_fold"/>
</dbReference>
<dbReference type="InterPro" id="IPR017850">
    <property type="entry name" value="Alkaline_phosphatase_core_sf"/>
</dbReference>
<dbReference type="Proteomes" id="UP001157974">
    <property type="component" value="Unassembled WGS sequence"/>
</dbReference>
<reference evidence="8 9" key="1">
    <citation type="journal article" date="2023" name="Nat. Commun.">
        <title>Origin of minicircular mitochondrial genomes in red algae.</title>
        <authorList>
            <person name="Lee Y."/>
            <person name="Cho C.H."/>
            <person name="Lee Y.M."/>
            <person name="Park S.I."/>
            <person name="Yang J.H."/>
            <person name="West J.A."/>
            <person name="Bhattacharya D."/>
            <person name="Yoon H.S."/>
        </authorList>
    </citation>
    <scope>NUCLEOTIDE SEQUENCE [LARGE SCALE GENOMIC DNA]</scope>
    <source>
        <strain evidence="8 9">CCMP1338</strain>
        <tissue evidence="8">Whole cell</tissue>
    </source>
</reference>
<evidence type="ECO:0000313" key="8">
    <source>
        <dbReference type="EMBL" id="KAJ8900995.1"/>
    </source>
</evidence>
<comment type="caution">
    <text evidence="8">The sequence shown here is derived from an EMBL/GenBank/DDBJ whole genome shotgun (WGS) entry which is preliminary data.</text>
</comment>
<accession>A0AAV8UET5</accession>
<dbReference type="PROSITE" id="PS00149">
    <property type="entry name" value="SULFATASE_2"/>
    <property type="match status" value="1"/>
</dbReference>
<dbReference type="InterPro" id="IPR024607">
    <property type="entry name" value="Sulfatase_CS"/>
</dbReference>
<organism evidence="8 9">
    <name type="scientific">Rhodosorus marinus</name>
    <dbReference type="NCBI Taxonomy" id="101924"/>
    <lineage>
        <taxon>Eukaryota</taxon>
        <taxon>Rhodophyta</taxon>
        <taxon>Stylonematophyceae</taxon>
        <taxon>Stylonematales</taxon>
        <taxon>Stylonemataceae</taxon>
        <taxon>Rhodosorus</taxon>
    </lineage>
</organism>
<evidence type="ECO:0000313" key="9">
    <source>
        <dbReference type="Proteomes" id="UP001157974"/>
    </source>
</evidence>
<keyword evidence="3" id="KW-0378">Hydrolase</keyword>